<dbReference type="OrthoDB" id="5413531at2759"/>
<accession>A0A8H4L2F7</accession>
<evidence type="ECO:0000313" key="1">
    <source>
        <dbReference type="EMBL" id="KAF4459969.1"/>
    </source>
</evidence>
<evidence type="ECO:0000313" key="2">
    <source>
        <dbReference type="Proteomes" id="UP000554235"/>
    </source>
</evidence>
<protein>
    <submittedName>
        <fullName evidence="1">Uncharacterized protein</fullName>
    </submittedName>
</protein>
<dbReference type="Proteomes" id="UP000554235">
    <property type="component" value="Unassembled WGS sequence"/>
</dbReference>
<dbReference type="EMBL" id="JAADYS010002048">
    <property type="protein sequence ID" value="KAF4459969.1"/>
    <property type="molecule type" value="Genomic_DNA"/>
</dbReference>
<sequence>MSTSSDSSSEEATVRLLHIPSNPYATAYKSNWTLPESGILDDDDMDLLEHVNCSYLSSPRPPTLLALKQHAQSLTHLIRKLVPSNSNGSVGDSIGDTHRNFRPQQAFDWLSDLDEPYENADSAHQYPLWAIANTVKEESDIDGIEHHCPLTRVPDTSPGAEEGTTRRPYMTHHDLVMHANECLEILDHEYSATGGLMSLLPIGIDGDIDSKQKNMSEAQLAGARNTLLGQWLLHHQHLVGRMHELEINYANALDLLAGEALVPLQLMHRSGTDGISGGREVGYPQDKFILTNAGDDVTDYIHRLLDVNEAQIEQKQKIWKESGVSGERMWYEERGGKWYAKGLVPIDLPTRFYRIKGKGHQSPIFVLPAVEHHPGIQHTRRMEERPTVVSIVTPSWPERVSAWEMKNKAQLEEAAQMKTQNQALVRERLELKDILKMKDAEISRQRTVLASWETNYSSAVSRMDVYKRKMDQLKEALPDRYHDLLSFDEEEG</sequence>
<proteinExistence type="predicted"/>
<gene>
    <name evidence="1" type="ORF">FALBO_13269</name>
</gene>
<comment type="caution">
    <text evidence="1">The sequence shown here is derived from an EMBL/GenBank/DDBJ whole genome shotgun (WGS) entry which is preliminary data.</text>
</comment>
<name>A0A8H4L2F7_9HYPO</name>
<organism evidence="1 2">
    <name type="scientific">Fusarium albosuccineum</name>
    <dbReference type="NCBI Taxonomy" id="1237068"/>
    <lineage>
        <taxon>Eukaryota</taxon>
        <taxon>Fungi</taxon>
        <taxon>Dikarya</taxon>
        <taxon>Ascomycota</taxon>
        <taxon>Pezizomycotina</taxon>
        <taxon>Sordariomycetes</taxon>
        <taxon>Hypocreomycetidae</taxon>
        <taxon>Hypocreales</taxon>
        <taxon>Nectriaceae</taxon>
        <taxon>Fusarium</taxon>
        <taxon>Fusarium decemcellulare species complex</taxon>
    </lineage>
</organism>
<keyword evidence="2" id="KW-1185">Reference proteome</keyword>
<dbReference type="AlphaFoldDB" id="A0A8H4L2F7"/>
<reference evidence="1 2" key="1">
    <citation type="submission" date="2020-01" db="EMBL/GenBank/DDBJ databases">
        <title>Identification and distribution of gene clusters putatively required for synthesis of sphingolipid metabolism inhibitors in phylogenetically diverse species of the filamentous fungus Fusarium.</title>
        <authorList>
            <person name="Kim H.-S."/>
            <person name="Busman M."/>
            <person name="Brown D.W."/>
            <person name="Divon H."/>
            <person name="Uhlig S."/>
            <person name="Proctor R.H."/>
        </authorList>
    </citation>
    <scope>NUCLEOTIDE SEQUENCE [LARGE SCALE GENOMIC DNA]</scope>
    <source>
        <strain evidence="1 2">NRRL 20459</strain>
    </source>
</reference>